<keyword evidence="1" id="KW-0227">DNA damage</keyword>
<dbReference type="Gene3D" id="2.40.50.140">
    <property type="entry name" value="Nucleic acid-binding proteins"/>
    <property type="match status" value="1"/>
</dbReference>
<dbReference type="GO" id="GO:0006310">
    <property type="term" value="P:DNA recombination"/>
    <property type="evidence" value="ECO:0007669"/>
    <property type="project" value="UniProtKB-KW"/>
</dbReference>
<organism evidence="5 6">
    <name type="scientific">Candidatus Magasanikbacteria bacterium GW2011_GWA2_50_22</name>
    <dbReference type="NCBI Taxonomy" id="1619043"/>
    <lineage>
        <taxon>Bacteria</taxon>
        <taxon>Candidatus Magasanikiibacteriota</taxon>
    </lineage>
</organism>
<dbReference type="InterPro" id="IPR037278">
    <property type="entry name" value="ARFGAP/RecO"/>
</dbReference>
<dbReference type="InterPro" id="IPR003717">
    <property type="entry name" value="RecO"/>
</dbReference>
<evidence type="ECO:0000256" key="1">
    <source>
        <dbReference type="ARBA" id="ARBA00022763"/>
    </source>
</evidence>
<dbReference type="PANTHER" id="PTHR33991">
    <property type="entry name" value="DNA REPAIR PROTEIN RECO"/>
    <property type="match status" value="1"/>
</dbReference>
<keyword evidence="3" id="KW-0234">DNA repair</keyword>
<evidence type="ECO:0000259" key="4">
    <source>
        <dbReference type="Pfam" id="PF11967"/>
    </source>
</evidence>
<accession>A0A0G1WFT3</accession>
<keyword evidence="2" id="KW-0233">DNA recombination</keyword>
<dbReference type="AlphaFoldDB" id="A0A0G1WFT3"/>
<dbReference type="EMBL" id="LCQN01000001">
    <property type="protein sequence ID" value="KKW17623.1"/>
    <property type="molecule type" value="Genomic_DNA"/>
</dbReference>
<dbReference type="SUPFAM" id="SSF50249">
    <property type="entry name" value="Nucleic acid-binding proteins"/>
    <property type="match status" value="1"/>
</dbReference>
<comment type="caution">
    <text evidence="5">The sequence shown here is derived from an EMBL/GenBank/DDBJ whole genome shotgun (WGS) entry which is preliminary data.</text>
</comment>
<dbReference type="PANTHER" id="PTHR33991:SF1">
    <property type="entry name" value="DNA REPAIR PROTEIN RECO"/>
    <property type="match status" value="1"/>
</dbReference>
<dbReference type="GO" id="GO:0043590">
    <property type="term" value="C:bacterial nucleoid"/>
    <property type="evidence" value="ECO:0007669"/>
    <property type="project" value="TreeGrafter"/>
</dbReference>
<sequence length="176" mass="19671">MLAITLTRRDWREYDQLITFYTKEQGKIEAVARGVKKITAKNSAALEPLSLLEVEIIPGKGARYAGAVEIAKNYAAVRAHLDRVLIAESALAVVNTLITGQEKDERVFKLITDFLDFLNSTSPAKESLDHFVAELVGYLGFSPPQAITSHANLLRHVRYYTGLPVADWHNYQAWLA</sequence>
<dbReference type="GO" id="GO:0006302">
    <property type="term" value="P:double-strand break repair"/>
    <property type="evidence" value="ECO:0007669"/>
    <property type="project" value="TreeGrafter"/>
</dbReference>
<feature type="domain" description="DNA replication/recombination mediator RecO N-terminal" evidence="4">
    <location>
        <begin position="3"/>
        <end position="70"/>
    </location>
</feature>
<proteinExistence type="predicted"/>
<reference evidence="5 6" key="1">
    <citation type="journal article" date="2015" name="Nature">
        <title>rRNA introns, odd ribosomes, and small enigmatic genomes across a large radiation of phyla.</title>
        <authorList>
            <person name="Brown C.T."/>
            <person name="Hug L.A."/>
            <person name="Thomas B.C."/>
            <person name="Sharon I."/>
            <person name="Castelle C.J."/>
            <person name="Singh A."/>
            <person name="Wilkins M.J."/>
            <person name="Williams K.H."/>
            <person name="Banfield J.F."/>
        </authorList>
    </citation>
    <scope>NUCLEOTIDE SEQUENCE [LARGE SCALE GENOMIC DNA]</scope>
</reference>
<dbReference type="InterPro" id="IPR022572">
    <property type="entry name" value="DNA_rep/recomb_RecO_N"/>
</dbReference>
<evidence type="ECO:0000313" key="6">
    <source>
        <dbReference type="Proteomes" id="UP000033982"/>
    </source>
</evidence>
<dbReference type="Proteomes" id="UP000033982">
    <property type="component" value="Unassembled WGS sequence"/>
</dbReference>
<dbReference type="Pfam" id="PF11967">
    <property type="entry name" value="RecO_N"/>
    <property type="match status" value="1"/>
</dbReference>
<evidence type="ECO:0000256" key="3">
    <source>
        <dbReference type="ARBA" id="ARBA00023204"/>
    </source>
</evidence>
<protein>
    <submittedName>
        <fullName evidence="5">Repair protein RecO protein</fullName>
    </submittedName>
</protein>
<evidence type="ECO:0000256" key="2">
    <source>
        <dbReference type="ARBA" id="ARBA00023172"/>
    </source>
</evidence>
<dbReference type="Pfam" id="PF02565">
    <property type="entry name" value="RecO_C"/>
    <property type="match status" value="1"/>
</dbReference>
<name>A0A0G1WFT3_9BACT</name>
<gene>
    <name evidence="5" type="ORF">UY58_C0001G0048</name>
</gene>
<dbReference type="InterPro" id="IPR012340">
    <property type="entry name" value="NA-bd_OB-fold"/>
</dbReference>
<dbReference type="NCBIfam" id="TIGR00613">
    <property type="entry name" value="reco"/>
    <property type="match status" value="1"/>
</dbReference>
<evidence type="ECO:0000313" key="5">
    <source>
        <dbReference type="EMBL" id="KKW17623.1"/>
    </source>
</evidence>
<dbReference type="SUPFAM" id="SSF57863">
    <property type="entry name" value="ArfGap/RecO-like zinc finger"/>
    <property type="match status" value="1"/>
</dbReference>